<dbReference type="PROSITE" id="PS00163">
    <property type="entry name" value="FUMARATE_LYASES"/>
    <property type="match status" value="1"/>
</dbReference>
<evidence type="ECO:0000256" key="10">
    <source>
        <dbReference type="ARBA" id="ARBA00049115"/>
    </source>
</evidence>
<name>A0A1M4TX88_9ACTN</name>
<dbReference type="Proteomes" id="UP000184295">
    <property type="component" value="Unassembled WGS sequence"/>
</dbReference>
<dbReference type="CDD" id="cd01360">
    <property type="entry name" value="Adenylsuccinate_lyase_1"/>
    <property type="match status" value="1"/>
</dbReference>
<reference evidence="15" key="1">
    <citation type="submission" date="2016-11" db="EMBL/GenBank/DDBJ databases">
        <authorList>
            <person name="Varghese N."/>
            <person name="Submissions S."/>
        </authorList>
    </citation>
    <scope>NUCLEOTIDE SEQUENCE [LARGE SCALE GENOMIC DNA]</scope>
    <source>
        <strain evidence="15">DSM 19514</strain>
    </source>
</reference>
<evidence type="ECO:0000256" key="5">
    <source>
        <dbReference type="ARBA" id="ARBA00017058"/>
    </source>
</evidence>
<comment type="catalytic activity">
    <reaction evidence="10">
        <text>N(6)-(1,2-dicarboxyethyl)-AMP = fumarate + AMP</text>
        <dbReference type="Rhea" id="RHEA:16853"/>
        <dbReference type="ChEBI" id="CHEBI:29806"/>
        <dbReference type="ChEBI" id="CHEBI:57567"/>
        <dbReference type="ChEBI" id="CHEBI:456215"/>
        <dbReference type="EC" id="4.3.2.2"/>
    </reaction>
    <physiologicalReaction direction="left-to-right" evidence="10">
        <dbReference type="Rhea" id="RHEA:16854"/>
    </physiologicalReaction>
</comment>
<dbReference type="GO" id="GO:0004018">
    <property type="term" value="F:N6-(1,2-dicarboxyethyl)AMP AMP-lyase (fumarate-forming) activity"/>
    <property type="evidence" value="ECO:0007669"/>
    <property type="project" value="UniProtKB-UniRule"/>
</dbReference>
<dbReference type="UniPathway" id="UPA00075">
    <property type="reaction ID" value="UER00336"/>
</dbReference>
<evidence type="ECO:0000313" key="14">
    <source>
        <dbReference type="EMBL" id="SHE49052.1"/>
    </source>
</evidence>
<dbReference type="PANTHER" id="PTHR43172:SF1">
    <property type="entry name" value="ADENYLOSUCCINATE LYASE"/>
    <property type="match status" value="1"/>
</dbReference>
<dbReference type="PRINTS" id="PR00149">
    <property type="entry name" value="FUMRATELYASE"/>
</dbReference>
<dbReference type="SMART" id="SM00998">
    <property type="entry name" value="ADSL_C"/>
    <property type="match status" value="1"/>
</dbReference>
<dbReference type="EC" id="4.3.2.2" evidence="4 11"/>
<dbReference type="SUPFAM" id="SSF48557">
    <property type="entry name" value="L-aspartase-like"/>
    <property type="match status" value="1"/>
</dbReference>
<evidence type="ECO:0000256" key="8">
    <source>
        <dbReference type="ARBA" id="ARBA00024477"/>
    </source>
</evidence>
<dbReference type="InterPro" id="IPR024083">
    <property type="entry name" value="Fumarase/histidase_N"/>
</dbReference>
<dbReference type="Pfam" id="PF10397">
    <property type="entry name" value="ADSL_C"/>
    <property type="match status" value="1"/>
</dbReference>
<dbReference type="InterPro" id="IPR000362">
    <property type="entry name" value="Fumarate_lyase_fam"/>
</dbReference>
<dbReference type="RefSeq" id="WP_072788883.1">
    <property type="nucleotide sequence ID" value="NZ_FQUL01000007.1"/>
</dbReference>
<evidence type="ECO:0000256" key="1">
    <source>
        <dbReference type="ARBA" id="ARBA00004706"/>
    </source>
</evidence>
<comment type="catalytic activity">
    <reaction evidence="8">
        <text>(2S)-2-[5-amino-1-(5-phospho-beta-D-ribosyl)imidazole-4-carboxamido]succinate = 5-amino-1-(5-phospho-beta-D-ribosyl)imidazole-4-carboxamide + fumarate</text>
        <dbReference type="Rhea" id="RHEA:23920"/>
        <dbReference type="ChEBI" id="CHEBI:29806"/>
        <dbReference type="ChEBI" id="CHEBI:58443"/>
        <dbReference type="ChEBI" id="CHEBI:58475"/>
        <dbReference type="EC" id="4.3.2.2"/>
    </reaction>
    <physiologicalReaction direction="left-to-right" evidence="8">
        <dbReference type="Rhea" id="RHEA:23921"/>
    </physiologicalReaction>
</comment>
<dbReference type="InterPro" id="IPR004769">
    <property type="entry name" value="Pur_lyase"/>
</dbReference>
<sequence>MIERYQTNEMRQIFSDVRRMQIWTDVELAVVEGFVHNGDAPAADLDVIRANLPLIDQGFVDDVLARERVTNHDLAAFVDTLQSRIAVKESSWIHFGLTSSDVVDTAFSIQIREALEVIVRELRKTILATIALAERHKNTPEIGRTHGMHAEPTTFGGKVVLWAYQLDRDLGRAEKALAQASVGKLSGAVGTYSNVDPAVEHFALSRLGLRPVPATQVVARDIHAEVMYSLASISTSLESFATEIRHLQRSEVGEVFEPFAQGQKGSSAMPHKRNPIVAERIVGLARILRGFLSAALEDVALWHERDISHSSVERVIFPDAFHLCHYGLLKFRWLVENLEVKVEKMRENLDASLGLYFSQSVLLALVEAGLSRDEAYRIVQRDARAAYESKRSFIEILKEDPSVRVDLEEVLDESRLLRNVPKIFEGLGELKARLRDA</sequence>
<dbReference type="InterPro" id="IPR019468">
    <property type="entry name" value="AdenyloSucc_lyase_C"/>
</dbReference>
<proteinExistence type="inferred from homology"/>
<evidence type="ECO:0000256" key="7">
    <source>
        <dbReference type="ARBA" id="ARBA00023239"/>
    </source>
</evidence>
<comment type="pathway">
    <text evidence="1 12">Purine metabolism; IMP biosynthesis via de novo pathway; 5-amino-1-(5-phospho-D-ribosyl)imidazole-4-carboxamide from 5-amino-1-(5-phospho-D-ribosyl)imidazole-4-carboxylate: step 2/2.</text>
</comment>
<dbReference type="AlphaFoldDB" id="A0A1M4TX88"/>
<gene>
    <name evidence="14" type="ORF">SAMN02745225_00758</name>
</gene>
<protein>
    <recommendedName>
        <fullName evidence="5 11">Adenylosuccinate lyase</fullName>
        <shortName evidence="12">ASL</shortName>
        <ecNumber evidence="4 11">4.3.2.2</ecNumber>
    </recommendedName>
    <alternativeName>
        <fullName evidence="9 12">Adenylosuccinase</fullName>
    </alternativeName>
</protein>
<dbReference type="FunFam" id="1.20.200.10:FF:000008">
    <property type="entry name" value="Adenylosuccinate lyase"/>
    <property type="match status" value="1"/>
</dbReference>
<dbReference type="GO" id="GO:0005829">
    <property type="term" value="C:cytosol"/>
    <property type="evidence" value="ECO:0007669"/>
    <property type="project" value="TreeGrafter"/>
</dbReference>
<evidence type="ECO:0000259" key="13">
    <source>
        <dbReference type="SMART" id="SM00998"/>
    </source>
</evidence>
<dbReference type="NCBIfam" id="TIGR00928">
    <property type="entry name" value="purB"/>
    <property type="match status" value="1"/>
</dbReference>
<keyword evidence="7 12" id="KW-0456">Lyase</keyword>
<evidence type="ECO:0000256" key="6">
    <source>
        <dbReference type="ARBA" id="ARBA00022755"/>
    </source>
</evidence>
<evidence type="ECO:0000256" key="4">
    <source>
        <dbReference type="ARBA" id="ARBA00012339"/>
    </source>
</evidence>
<evidence type="ECO:0000256" key="3">
    <source>
        <dbReference type="ARBA" id="ARBA00008273"/>
    </source>
</evidence>
<organism evidence="14 15">
    <name type="scientific">Ferrithrix thermotolerans DSM 19514</name>
    <dbReference type="NCBI Taxonomy" id="1121881"/>
    <lineage>
        <taxon>Bacteria</taxon>
        <taxon>Bacillati</taxon>
        <taxon>Actinomycetota</taxon>
        <taxon>Acidimicrobiia</taxon>
        <taxon>Acidimicrobiales</taxon>
        <taxon>Acidimicrobiaceae</taxon>
        <taxon>Ferrithrix</taxon>
    </lineage>
</organism>
<dbReference type="InterPro" id="IPR022761">
    <property type="entry name" value="Fumarate_lyase_N"/>
</dbReference>
<accession>A0A1M4TX88</accession>
<comment type="similarity">
    <text evidence="3 12">Belongs to the lyase 1 family. Adenylosuccinate lyase subfamily.</text>
</comment>
<evidence type="ECO:0000313" key="15">
    <source>
        <dbReference type="Proteomes" id="UP000184295"/>
    </source>
</evidence>
<dbReference type="GO" id="GO:0006189">
    <property type="term" value="P:'de novo' IMP biosynthetic process"/>
    <property type="evidence" value="ECO:0007669"/>
    <property type="project" value="UniProtKB-UniPathway"/>
</dbReference>
<evidence type="ECO:0000256" key="12">
    <source>
        <dbReference type="RuleBase" id="RU361172"/>
    </source>
</evidence>
<dbReference type="InterPro" id="IPR020557">
    <property type="entry name" value="Fumarate_lyase_CS"/>
</dbReference>
<evidence type="ECO:0000256" key="2">
    <source>
        <dbReference type="ARBA" id="ARBA00004734"/>
    </source>
</evidence>
<evidence type="ECO:0000256" key="11">
    <source>
        <dbReference type="NCBIfam" id="TIGR00928"/>
    </source>
</evidence>
<dbReference type="UniPathway" id="UPA00074">
    <property type="reaction ID" value="UER00132"/>
</dbReference>
<dbReference type="InterPro" id="IPR008948">
    <property type="entry name" value="L-Aspartase-like"/>
</dbReference>
<dbReference type="Gene3D" id="1.10.40.30">
    <property type="entry name" value="Fumarase/aspartase (C-terminal domain)"/>
    <property type="match status" value="1"/>
</dbReference>
<dbReference type="Gene3D" id="1.20.200.10">
    <property type="entry name" value="Fumarase/aspartase (Central domain)"/>
    <property type="match status" value="1"/>
</dbReference>
<dbReference type="Pfam" id="PF00206">
    <property type="entry name" value="Lyase_1"/>
    <property type="match status" value="1"/>
</dbReference>
<dbReference type="PRINTS" id="PR00145">
    <property type="entry name" value="ARGSUCLYASE"/>
</dbReference>
<dbReference type="Gene3D" id="1.10.275.10">
    <property type="entry name" value="Fumarase/aspartase (N-terminal domain)"/>
    <property type="match status" value="1"/>
</dbReference>
<dbReference type="STRING" id="1121881.SAMN02745225_00758"/>
<feature type="domain" description="Adenylosuccinate lyase C-terminal" evidence="13">
    <location>
        <begin position="353"/>
        <end position="428"/>
    </location>
</feature>
<dbReference type="EMBL" id="FQUL01000007">
    <property type="protein sequence ID" value="SHE49052.1"/>
    <property type="molecule type" value="Genomic_DNA"/>
</dbReference>
<dbReference type="GO" id="GO:0070626">
    <property type="term" value="F:(S)-2-(5-amino-1-(5-phospho-D-ribosyl)imidazole-4-carboxamido) succinate lyase (fumarate-forming) activity"/>
    <property type="evidence" value="ECO:0007669"/>
    <property type="project" value="TreeGrafter"/>
</dbReference>
<comment type="pathway">
    <text evidence="2 12">Purine metabolism; AMP biosynthesis via de novo pathway; AMP from IMP: step 2/2.</text>
</comment>
<keyword evidence="15" id="KW-1185">Reference proteome</keyword>
<dbReference type="GO" id="GO:0044208">
    <property type="term" value="P:'de novo' AMP biosynthetic process"/>
    <property type="evidence" value="ECO:0007669"/>
    <property type="project" value="UniProtKB-UniPathway"/>
</dbReference>
<keyword evidence="6 12" id="KW-0658">Purine biosynthesis</keyword>
<evidence type="ECO:0000256" key="9">
    <source>
        <dbReference type="ARBA" id="ARBA00030717"/>
    </source>
</evidence>
<dbReference type="OrthoDB" id="9768878at2"/>
<dbReference type="PANTHER" id="PTHR43172">
    <property type="entry name" value="ADENYLOSUCCINATE LYASE"/>
    <property type="match status" value="1"/>
</dbReference>